<keyword evidence="2" id="KW-1185">Reference proteome</keyword>
<evidence type="ECO:0000313" key="2">
    <source>
        <dbReference type="Proteomes" id="UP000297245"/>
    </source>
</evidence>
<reference evidence="1 2" key="1">
    <citation type="journal article" date="2019" name="Nat. Ecol. Evol.">
        <title>Megaphylogeny resolves global patterns of mushroom evolution.</title>
        <authorList>
            <person name="Varga T."/>
            <person name="Krizsan K."/>
            <person name="Foldi C."/>
            <person name="Dima B."/>
            <person name="Sanchez-Garcia M."/>
            <person name="Sanchez-Ramirez S."/>
            <person name="Szollosi G.J."/>
            <person name="Szarkandi J.G."/>
            <person name="Papp V."/>
            <person name="Albert L."/>
            <person name="Andreopoulos W."/>
            <person name="Angelini C."/>
            <person name="Antonin V."/>
            <person name="Barry K.W."/>
            <person name="Bougher N.L."/>
            <person name="Buchanan P."/>
            <person name="Buyck B."/>
            <person name="Bense V."/>
            <person name="Catcheside P."/>
            <person name="Chovatia M."/>
            <person name="Cooper J."/>
            <person name="Damon W."/>
            <person name="Desjardin D."/>
            <person name="Finy P."/>
            <person name="Geml J."/>
            <person name="Haridas S."/>
            <person name="Hughes K."/>
            <person name="Justo A."/>
            <person name="Karasinski D."/>
            <person name="Kautmanova I."/>
            <person name="Kiss B."/>
            <person name="Kocsube S."/>
            <person name="Kotiranta H."/>
            <person name="LaButti K.M."/>
            <person name="Lechner B.E."/>
            <person name="Liimatainen K."/>
            <person name="Lipzen A."/>
            <person name="Lukacs Z."/>
            <person name="Mihaltcheva S."/>
            <person name="Morgado L.N."/>
            <person name="Niskanen T."/>
            <person name="Noordeloos M.E."/>
            <person name="Ohm R.A."/>
            <person name="Ortiz-Santana B."/>
            <person name="Ovrebo C."/>
            <person name="Racz N."/>
            <person name="Riley R."/>
            <person name="Savchenko A."/>
            <person name="Shiryaev A."/>
            <person name="Soop K."/>
            <person name="Spirin V."/>
            <person name="Szebenyi C."/>
            <person name="Tomsovsky M."/>
            <person name="Tulloss R.E."/>
            <person name="Uehling J."/>
            <person name="Grigoriev I.V."/>
            <person name="Vagvolgyi C."/>
            <person name="Papp T."/>
            <person name="Martin F.M."/>
            <person name="Miettinen O."/>
            <person name="Hibbett D.S."/>
            <person name="Nagy L.G."/>
        </authorList>
    </citation>
    <scope>NUCLEOTIDE SEQUENCE [LARGE SCALE GENOMIC DNA]</scope>
    <source>
        <strain evidence="1 2">CBS 962.96</strain>
    </source>
</reference>
<organism evidence="1 2">
    <name type="scientific">Dendrothele bispora (strain CBS 962.96)</name>
    <dbReference type="NCBI Taxonomy" id="1314807"/>
    <lineage>
        <taxon>Eukaryota</taxon>
        <taxon>Fungi</taxon>
        <taxon>Dikarya</taxon>
        <taxon>Basidiomycota</taxon>
        <taxon>Agaricomycotina</taxon>
        <taxon>Agaricomycetes</taxon>
        <taxon>Agaricomycetidae</taxon>
        <taxon>Agaricales</taxon>
        <taxon>Agaricales incertae sedis</taxon>
        <taxon>Dendrothele</taxon>
    </lineage>
</organism>
<protein>
    <submittedName>
        <fullName evidence="1">Uncharacterized protein</fullName>
    </submittedName>
</protein>
<dbReference type="EMBL" id="ML179093">
    <property type="protein sequence ID" value="THV01203.1"/>
    <property type="molecule type" value="Genomic_DNA"/>
</dbReference>
<gene>
    <name evidence="1" type="ORF">K435DRAFT_963648</name>
</gene>
<evidence type="ECO:0000313" key="1">
    <source>
        <dbReference type="EMBL" id="THV01203.1"/>
    </source>
</evidence>
<dbReference type="Proteomes" id="UP000297245">
    <property type="component" value="Unassembled WGS sequence"/>
</dbReference>
<name>A0A4S8MF07_DENBC</name>
<dbReference type="AlphaFoldDB" id="A0A4S8MF07"/>
<sequence>MPPKAVAFKPHRKAVEQARKNIKTVSHPDASPSVTPEERDVIHSKPCQSGEVQFKAIYADKRTDIANAITCITYK</sequence>
<accession>A0A4S8MF07</accession>
<proteinExistence type="predicted"/>